<sequence length="157" mass="16571">MRGKILTAAFAALLLCGCAAHDAKIGKEADKRSEGAAADCGTSEGVCKVPAVQTPMVGGGTDEYGCLIAAGQSFSKIKNSCVQVFDVADMKLDDPDNTALAIYGIFSADKSRVEIFWASLPQSEILSKVKGGYYVSKDGKISLLKTKSGKGYKIHRK</sequence>
<evidence type="ECO:0008006" key="4">
    <source>
        <dbReference type="Google" id="ProtNLM"/>
    </source>
</evidence>
<evidence type="ECO:0000313" key="3">
    <source>
        <dbReference type="Proteomes" id="UP000005709"/>
    </source>
</evidence>
<feature type="signal peptide" evidence="1">
    <location>
        <begin position="1"/>
        <end position="23"/>
    </location>
</feature>
<dbReference type="eggNOG" id="ENOG5033IP7">
    <property type="taxonomic scope" value="Bacteria"/>
</dbReference>
<name>C8PKB8_9BACT</name>
<dbReference type="PROSITE" id="PS51257">
    <property type="entry name" value="PROKAR_LIPOPROTEIN"/>
    <property type="match status" value="1"/>
</dbReference>
<reference evidence="2 3" key="1">
    <citation type="submission" date="2009-07" db="EMBL/GenBank/DDBJ databases">
        <authorList>
            <person name="Madupu R."/>
            <person name="Sebastian Y."/>
            <person name="Durkin A.S."/>
            <person name="Torralba M."/>
            <person name="Methe B."/>
            <person name="Sutton G.G."/>
            <person name="Strausberg R.L."/>
            <person name="Nelson K.E."/>
        </authorList>
    </citation>
    <scope>NUCLEOTIDE SEQUENCE [LARGE SCALE GENOMIC DNA]</scope>
    <source>
        <strain evidence="2 3">RM3268</strain>
    </source>
</reference>
<dbReference type="EMBL" id="ACYG01000030">
    <property type="protein sequence ID" value="EEV16527.1"/>
    <property type="molecule type" value="Genomic_DNA"/>
</dbReference>
<evidence type="ECO:0000256" key="1">
    <source>
        <dbReference type="SAM" id="SignalP"/>
    </source>
</evidence>
<dbReference type="RefSeq" id="WP_005872694.1">
    <property type="nucleotide sequence ID" value="NZ_ACYG01000030.1"/>
</dbReference>
<organism evidence="2 3">
    <name type="scientific">Campylobacter gracilis RM3268</name>
    <dbReference type="NCBI Taxonomy" id="553220"/>
    <lineage>
        <taxon>Bacteria</taxon>
        <taxon>Pseudomonadati</taxon>
        <taxon>Campylobacterota</taxon>
        <taxon>Epsilonproteobacteria</taxon>
        <taxon>Campylobacterales</taxon>
        <taxon>Campylobacteraceae</taxon>
        <taxon>Campylobacter</taxon>
    </lineage>
</organism>
<keyword evidence="1" id="KW-0732">Signal</keyword>
<dbReference type="AlphaFoldDB" id="C8PKB8"/>
<accession>C8PKB8</accession>
<dbReference type="STRING" id="824.CGRAC_2080"/>
<protein>
    <recommendedName>
        <fullName evidence="4">Lipoprotein</fullName>
    </recommendedName>
</protein>
<dbReference type="Proteomes" id="UP000005709">
    <property type="component" value="Unassembled WGS sequence"/>
</dbReference>
<feature type="chain" id="PRO_5002990800" description="Lipoprotein" evidence="1">
    <location>
        <begin position="24"/>
        <end position="157"/>
    </location>
</feature>
<evidence type="ECO:0000313" key="2">
    <source>
        <dbReference type="EMBL" id="EEV16527.1"/>
    </source>
</evidence>
<proteinExistence type="predicted"/>
<gene>
    <name evidence="2" type="ORF">CAMGR0001_0133</name>
</gene>
<keyword evidence="3" id="KW-1185">Reference proteome</keyword>
<comment type="caution">
    <text evidence="2">The sequence shown here is derived from an EMBL/GenBank/DDBJ whole genome shotgun (WGS) entry which is preliminary data.</text>
</comment>